<dbReference type="Gene3D" id="3.30.70.330">
    <property type="match status" value="1"/>
</dbReference>
<reference evidence="4" key="2">
    <citation type="journal article" date="2021" name="Genome Biol. Evol.">
        <title>Developing a high-quality reference genome for a parasitic bivalve with doubly uniparental inheritance (Bivalvia: Unionida).</title>
        <authorList>
            <person name="Smith C.H."/>
        </authorList>
    </citation>
    <scope>NUCLEOTIDE SEQUENCE</scope>
    <source>
        <strain evidence="4">CHS0354</strain>
        <tissue evidence="4">Mantle</tissue>
    </source>
</reference>
<dbReference type="FunFam" id="3.30.70.330:FF:000034">
    <property type="entry name" value="heterogeneous nuclear ribonucleoprotein M isoform X1"/>
    <property type="match status" value="1"/>
</dbReference>
<dbReference type="SMART" id="SM00360">
    <property type="entry name" value="RRM"/>
    <property type="match status" value="1"/>
</dbReference>
<dbReference type="InterPro" id="IPR035979">
    <property type="entry name" value="RBD_domain_sf"/>
</dbReference>
<comment type="caution">
    <text evidence="4">The sequence shown here is derived from an EMBL/GenBank/DDBJ whole genome shotgun (WGS) entry which is preliminary data.</text>
</comment>
<dbReference type="PANTHER" id="PTHR23003:SF3">
    <property type="entry name" value="FI21236P1-RELATED"/>
    <property type="match status" value="1"/>
</dbReference>
<dbReference type="GO" id="GO:0003729">
    <property type="term" value="F:mRNA binding"/>
    <property type="evidence" value="ECO:0007669"/>
    <property type="project" value="TreeGrafter"/>
</dbReference>
<organism evidence="4 5">
    <name type="scientific">Potamilus streckersoni</name>
    <dbReference type="NCBI Taxonomy" id="2493646"/>
    <lineage>
        <taxon>Eukaryota</taxon>
        <taxon>Metazoa</taxon>
        <taxon>Spiralia</taxon>
        <taxon>Lophotrochozoa</taxon>
        <taxon>Mollusca</taxon>
        <taxon>Bivalvia</taxon>
        <taxon>Autobranchia</taxon>
        <taxon>Heteroconchia</taxon>
        <taxon>Palaeoheterodonta</taxon>
        <taxon>Unionida</taxon>
        <taxon>Unionoidea</taxon>
        <taxon>Unionidae</taxon>
        <taxon>Ambleminae</taxon>
        <taxon>Lampsilini</taxon>
        <taxon>Potamilus</taxon>
    </lineage>
</organism>
<name>A0AAE0RRD9_9BIVA</name>
<dbReference type="SUPFAM" id="SSF54928">
    <property type="entry name" value="RNA-binding domain, RBD"/>
    <property type="match status" value="1"/>
</dbReference>
<dbReference type="InterPro" id="IPR050374">
    <property type="entry name" value="RRT5_SRSF_SR"/>
</dbReference>
<dbReference type="AlphaFoldDB" id="A0AAE0RRD9"/>
<feature type="domain" description="RRM" evidence="3">
    <location>
        <begin position="1"/>
        <end position="70"/>
    </location>
</feature>
<evidence type="ECO:0000313" key="4">
    <source>
        <dbReference type="EMBL" id="KAK3578291.1"/>
    </source>
</evidence>
<evidence type="ECO:0000256" key="2">
    <source>
        <dbReference type="PROSITE-ProRule" id="PRU00176"/>
    </source>
</evidence>
<dbReference type="Pfam" id="PF00076">
    <property type="entry name" value="RRM_1"/>
    <property type="match status" value="1"/>
</dbReference>
<dbReference type="EMBL" id="JAEAOA010000661">
    <property type="protein sequence ID" value="KAK3578291.1"/>
    <property type="molecule type" value="Genomic_DNA"/>
</dbReference>
<evidence type="ECO:0000259" key="3">
    <source>
        <dbReference type="PROSITE" id="PS50102"/>
    </source>
</evidence>
<proteinExistence type="predicted"/>
<dbReference type="GO" id="GO:0005737">
    <property type="term" value="C:cytoplasm"/>
    <property type="evidence" value="ECO:0007669"/>
    <property type="project" value="TreeGrafter"/>
</dbReference>
<accession>A0AAE0RRD9</accession>
<protein>
    <recommendedName>
        <fullName evidence="3">RRM domain-containing protein</fullName>
    </recommendedName>
</protein>
<evidence type="ECO:0000256" key="1">
    <source>
        <dbReference type="ARBA" id="ARBA00022884"/>
    </source>
</evidence>
<feature type="non-terminal residue" evidence="4">
    <location>
        <position position="70"/>
    </location>
</feature>
<sequence length="70" mass="8046">LPYSYGWQTLKEKFREVGDVKFAEIKMEGGKSSGWGLVRFGNSDDAQRAVELMNRAKFDGREVDVRIYRG</sequence>
<gene>
    <name evidence="4" type="ORF">CHS0354_010495</name>
</gene>
<dbReference type="GO" id="GO:1990904">
    <property type="term" value="C:ribonucleoprotein complex"/>
    <property type="evidence" value="ECO:0007669"/>
    <property type="project" value="TreeGrafter"/>
</dbReference>
<dbReference type="PANTHER" id="PTHR23003">
    <property type="entry name" value="RNA RECOGNITION MOTIF RRM DOMAIN CONTAINING PROTEIN"/>
    <property type="match status" value="1"/>
</dbReference>
<dbReference type="InterPro" id="IPR000504">
    <property type="entry name" value="RRM_dom"/>
</dbReference>
<dbReference type="Proteomes" id="UP001195483">
    <property type="component" value="Unassembled WGS sequence"/>
</dbReference>
<dbReference type="GO" id="GO:0005634">
    <property type="term" value="C:nucleus"/>
    <property type="evidence" value="ECO:0007669"/>
    <property type="project" value="TreeGrafter"/>
</dbReference>
<dbReference type="InterPro" id="IPR012677">
    <property type="entry name" value="Nucleotide-bd_a/b_plait_sf"/>
</dbReference>
<reference evidence="4" key="3">
    <citation type="submission" date="2023-05" db="EMBL/GenBank/DDBJ databases">
        <authorList>
            <person name="Smith C.H."/>
        </authorList>
    </citation>
    <scope>NUCLEOTIDE SEQUENCE</scope>
    <source>
        <strain evidence="4">CHS0354</strain>
        <tissue evidence="4">Mantle</tissue>
    </source>
</reference>
<dbReference type="PROSITE" id="PS50102">
    <property type="entry name" value="RRM"/>
    <property type="match status" value="1"/>
</dbReference>
<reference evidence="4" key="1">
    <citation type="journal article" date="2021" name="Genome Biol. Evol.">
        <title>A High-Quality Reference Genome for a Parasitic Bivalve with Doubly Uniparental Inheritance (Bivalvia: Unionida).</title>
        <authorList>
            <person name="Smith C.H."/>
        </authorList>
    </citation>
    <scope>NUCLEOTIDE SEQUENCE</scope>
    <source>
        <strain evidence="4">CHS0354</strain>
    </source>
</reference>
<evidence type="ECO:0000313" key="5">
    <source>
        <dbReference type="Proteomes" id="UP001195483"/>
    </source>
</evidence>
<keyword evidence="5" id="KW-1185">Reference proteome</keyword>
<keyword evidence="1 2" id="KW-0694">RNA-binding</keyword>